<organism evidence="1 2">
    <name type="scientific">Roseovarius nanhaiticus</name>
    <dbReference type="NCBI Taxonomy" id="573024"/>
    <lineage>
        <taxon>Bacteria</taxon>
        <taxon>Pseudomonadati</taxon>
        <taxon>Pseudomonadota</taxon>
        <taxon>Alphaproteobacteria</taxon>
        <taxon>Rhodobacterales</taxon>
        <taxon>Roseobacteraceae</taxon>
        <taxon>Roseovarius</taxon>
    </lineage>
</organism>
<keyword evidence="2" id="KW-1185">Reference proteome</keyword>
<evidence type="ECO:0008006" key="3">
    <source>
        <dbReference type="Google" id="ProtNLM"/>
    </source>
</evidence>
<protein>
    <recommendedName>
        <fullName evidence="3">Antibiotic biosynthesis monooxygenase</fullName>
    </recommendedName>
</protein>
<dbReference type="Proteomes" id="UP000186019">
    <property type="component" value="Unassembled WGS sequence"/>
</dbReference>
<dbReference type="AlphaFoldDB" id="A0A1N7HM77"/>
<dbReference type="EMBL" id="FTNV01000004">
    <property type="protein sequence ID" value="SIS25798.1"/>
    <property type="molecule type" value="Genomic_DNA"/>
</dbReference>
<name>A0A1N7HM77_9RHOB</name>
<evidence type="ECO:0000313" key="1">
    <source>
        <dbReference type="EMBL" id="SIS25798.1"/>
    </source>
</evidence>
<sequence>MRYITITTGEIADGTDYKVSLRAMEEKRIPALKGFGASRVTVVRTSDRTSAAITEWPDKATRDAAELKIEQVRRSLHREDMTRITGEMRGEIVADL</sequence>
<gene>
    <name evidence="1" type="ORF">SAMN05421666_3387</name>
</gene>
<evidence type="ECO:0000313" key="2">
    <source>
        <dbReference type="Proteomes" id="UP000186019"/>
    </source>
</evidence>
<dbReference type="RefSeq" id="WP_139194261.1">
    <property type="nucleotide sequence ID" value="NZ_FOAC01000004.1"/>
</dbReference>
<accession>A0A1N7HM77</accession>
<reference evidence="2" key="1">
    <citation type="submission" date="2017-01" db="EMBL/GenBank/DDBJ databases">
        <authorList>
            <person name="Varghese N."/>
            <person name="Submissions S."/>
        </authorList>
    </citation>
    <scope>NUCLEOTIDE SEQUENCE [LARGE SCALE GENOMIC DNA]</scope>
    <source>
        <strain evidence="2">DSM 29590</strain>
    </source>
</reference>
<dbReference type="OrthoDB" id="7726014at2"/>
<proteinExistence type="predicted"/>